<keyword evidence="1" id="KW-0472">Membrane</keyword>
<feature type="transmembrane region" description="Helical" evidence="1">
    <location>
        <begin position="125"/>
        <end position="148"/>
    </location>
</feature>
<dbReference type="PANTHER" id="PTHR46825:SF12">
    <property type="entry name" value="PENICILLIN-BINDING PROTEIN 4"/>
    <property type="match status" value="1"/>
</dbReference>
<dbReference type="Gene3D" id="3.40.710.10">
    <property type="entry name" value="DD-peptidase/beta-lactamase superfamily"/>
    <property type="match status" value="1"/>
</dbReference>
<dbReference type="Pfam" id="PF00144">
    <property type="entry name" value="Beta-lactamase"/>
    <property type="match status" value="1"/>
</dbReference>
<dbReference type="GO" id="GO:0004175">
    <property type="term" value="F:endopeptidase activity"/>
    <property type="evidence" value="ECO:0007669"/>
    <property type="project" value="UniProtKB-ARBA"/>
</dbReference>
<gene>
    <name evidence="4" type="ORF">LCGC14_1201940</name>
</gene>
<name>A0A0F9LL15_9ZZZZ</name>
<dbReference type="InterPro" id="IPR050491">
    <property type="entry name" value="AmpC-like"/>
</dbReference>
<feature type="domain" description="CAAX prenyl protease 2/Lysostaphin resistance protein A-like" evidence="3">
    <location>
        <begin position="143"/>
        <end position="237"/>
    </location>
</feature>
<dbReference type="AlphaFoldDB" id="A0A0F9LL15"/>
<dbReference type="SUPFAM" id="SSF56601">
    <property type="entry name" value="beta-lactamase/transpeptidase-like"/>
    <property type="match status" value="1"/>
</dbReference>
<evidence type="ECO:0000256" key="1">
    <source>
        <dbReference type="SAM" id="Phobius"/>
    </source>
</evidence>
<evidence type="ECO:0000313" key="4">
    <source>
        <dbReference type="EMBL" id="KKM94078.1"/>
    </source>
</evidence>
<dbReference type="InterPro" id="IPR012338">
    <property type="entry name" value="Beta-lactam/transpept-like"/>
</dbReference>
<feature type="transmembrane region" description="Helical" evidence="1">
    <location>
        <begin position="197"/>
        <end position="218"/>
    </location>
</feature>
<organism evidence="4">
    <name type="scientific">marine sediment metagenome</name>
    <dbReference type="NCBI Taxonomy" id="412755"/>
    <lineage>
        <taxon>unclassified sequences</taxon>
        <taxon>metagenomes</taxon>
        <taxon>ecological metagenomes</taxon>
    </lineage>
</organism>
<dbReference type="InterPro" id="IPR003675">
    <property type="entry name" value="Rce1/LyrA-like_dom"/>
</dbReference>
<feature type="transmembrane region" description="Helical" evidence="1">
    <location>
        <begin position="80"/>
        <end position="104"/>
    </location>
</feature>
<keyword evidence="1" id="KW-1133">Transmembrane helix</keyword>
<dbReference type="GO" id="GO:0080120">
    <property type="term" value="P:CAAX-box protein maturation"/>
    <property type="evidence" value="ECO:0007669"/>
    <property type="project" value="UniProtKB-ARBA"/>
</dbReference>
<dbReference type="PANTHER" id="PTHR46825">
    <property type="entry name" value="D-ALANYL-D-ALANINE-CARBOXYPEPTIDASE/ENDOPEPTIDASE AMPH"/>
    <property type="match status" value="1"/>
</dbReference>
<feature type="transmembrane region" description="Helical" evidence="1">
    <location>
        <begin position="12"/>
        <end position="34"/>
    </location>
</feature>
<feature type="transmembrane region" description="Helical" evidence="1">
    <location>
        <begin position="168"/>
        <end position="185"/>
    </location>
</feature>
<reference evidence="4" key="1">
    <citation type="journal article" date="2015" name="Nature">
        <title>Complex archaea that bridge the gap between prokaryotes and eukaryotes.</title>
        <authorList>
            <person name="Spang A."/>
            <person name="Saw J.H."/>
            <person name="Jorgensen S.L."/>
            <person name="Zaremba-Niedzwiedzka K."/>
            <person name="Martijn J."/>
            <person name="Lind A.E."/>
            <person name="van Eijk R."/>
            <person name="Schleper C."/>
            <person name="Guy L."/>
            <person name="Ettema T.J."/>
        </authorList>
    </citation>
    <scope>NUCLEOTIDE SEQUENCE</scope>
</reference>
<feature type="domain" description="Beta-lactamase-related" evidence="2">
    <location>
        <begin position="322"/>
        <end position="638"/>
    </location>
</feature>
<sequence>MSQNLAEHKESWQTIFIFLAIVTITSALFHYAIVNLYPSRIYIGALMWCPAIAAMITLELKGRPISSLHWDWGNWKYIRLSYFVPALYVVVTYMLIWLFGLGGLPNVKMALEWAEEIRLVGIGTLSPTISVIVAVILLGTVGVIRAMATTLGEEIGWRGFFIYELRKLLSFSGVSLFSGIVWASWHWPLIVYYGDNILLEMTTFFIVIVSMSFMMTYYTFKSNSLWPAVIFHAVSNVYVQKIITKIMTKTKRVKKLQYKLIFQSIVLVFLGSCSNPSKNSNTQSVDSNCINEEGSVEKKVQLEVGIRGQVMFLGESDNFSSIADKMSEYKIPALSLAVINEGKIEWADMYQNANFPEEQELDCASIFQAASLSKPVTFLAALRMHSAGEIDLDKNIQNYLKDFELPQGKQTAENPVTFRNIFSHTSGITSGGYEGYAKDLALPSDLDVLKGSEGVNSPAIQVITPPNETLAYSGGAYTLAELALQDIYNEEFPKIMKKWILEPAGMEHSDFTQPLPESKSNQVAKGYTQSGDVLDGGWRNYPEQAAAGLWSNAVDMSKFLIEIYNAYNGKISLFSQSDIKSMISHVRDRQAYGFIVNRSGEDIAITHYGGNAGYRTGMTISLTNGNGLVYLINSDNGGALGNELLLSASQVYNWQHFKQIDARRKEVSSEVLKGLIGKYKWNDRIDLKITFDEINDQISLYFPNGDEYKLTAIVGDELDFIHPNTGVKVSFSKKDYFRSFSLYGQTAVKLKPSTDANEK</sequence>
<evidence type="ECO:0000259" key="2">
    <source>
        <dbReference type="Pfam" id="PF00144"/>
    </source>
</evidence>
<proteinExistence type="predicted"/>
<dbReference type="EMBL" id="LAZR01006185">
    <property type="protein sequence ID" value="KKM94078.1"/>
    <property type="molecule type" value="Genomic_DNA"/>
</dbReference>
<accession>A0A0F9LL15</accession>
<dbReference type="InterPro" id="IPR001466">
    <property type="entry name" value="Beta-lactam-related"/>
</dbReference>
<feature type="transmembrane region" description="Helical" evidence="1">
    <location>
        <begin position="41"/>
        <end position="60"/>
    </location>
</feature>
<keyword evidence="1" id="KW-0812">Transmembrane</keyword>
<dbReference type="Pfam" id="PF02517">
    <property type="entry name" value="Rce1-like"/>
    <property type="match status" value="1"/>
</dbReference>
<protein>
    <submittedName>
        <fullName evidence="4">Uncharacterized protein</fullName>
    </submittedName>
</protein>
<evidence type="ECO:0000259" key="3">
    <source>
        <dbReference type="Pfam" id="PF02517"/>
    </source>
</evidence>
<comment type="caution">
    <text evidence="4">The sequence shown here is derived from an EMBL/GenBank/DDBJ whole genome shotgun (WGS) entry which is preliminary data.</text>
</comment>